<dbReference type="PANTHER" id="PTHR10622">
    <property type="entry name" value="HET DOMAIN-CONTAINING PROTEIN"/>
    <property type="match status" value="1"/>
</dbReference>
<proteinExistence type="predicted"/>
<dbReference type="EMBL" id="JAPCWZ010000009">
    <property type="protein sequence ID" value="KAK8851754.1"/>
    <property type="molecule type" value="Genomic_DNA"/>
</dbReference>
<reference evidence="2 3" key="1">
    <citation type="journal article" date="2024" name="IMA Fungus">
        <title>Apiospora arundinis, a panoply of carbohydrate-active enzymes and secondary metabolites.</title>
        <authorList>
            <person name="Sorensen T."/>
            <person name="Petersen C."/>
            <person name="Muurmann A.T."/>
            <person name="Christiansen J.V."/>
            <person name="Brundto M.L."/>
            <person name="Overgaard C.K."/>
            <person name="Boysen A.T."/>
            <person name="Wollenberg R.D."/>
            <person name="Larsen T.O."/>
            <person name="Sorensen J.L."/>
            <person name="Nielsen K.L."/>
            <person name="Sondergaard T.E."/>
        </authorList>
    </citation>
    <scope>NUCLEOTIDE SEQUENCE [LARGE SCALE GENOMIC DNA]</scope>
    <source>
        <strain evidence="2 3">AAU 773</strain>
    </source>
</reference>
<organism evidence="2 3">
    <name type="scientific">Apiospora arundinis</name>
    <dbReference type="NCBI Taxonomy" id="335852"/>
    <lineage>
        <taxon>Eukaryota</taxon>
        <taxon>Fungi</taxon>
        <taxon>Dikarya</taxon>
        <taxon>Ascomycota</taxon>
        <taxon>Pezizomycotina</taxon>
        <taxon>Sordariomycetes</taxon>
        <taxon>Xylariomycetidae</taxon>
        <taxon>Amphisphaeriales</taxon>
        <taxon>Apiosporaceae</taxon>
        <taxon>Apiospora</taxon>
    </lineage>
</organism>
<sequence length="411" mass="46201">MRLIHATTLELREFMPPEVPPYTILSHTWGDEEVSFQDMASPGRITRVPIDTLRGDKALSESSVGARLSWAAKRETTRAEDEAYCLLGIFQLNMALLYGEGHGAFQRLQHEIMARYSDLTIFAWDLLPGHNEGLVGILAPSPAAFENSSGVMPFSNDLAEFSVTNKGLLLTGGIPLRVALTEWRGLEATLYLLVLGLDHSQKLGIYLRKIGPKLFCRVGRISLAGIGRHKCRQTAIYSVNETRLLMDSTPVHTRTWQRFRQNALYVPANPEFKLQQAIPGTLWDRADSVFLKPEQYSWVKYSMVLAMIFQGNLSITPTTLVVLCDYRREPPDFKIFAWDEYPREAALIFQEKYREDTMSWEDLGIIAPAVLATGNSLGIQTQSGLQHVSVSYARKFVWSEEAPVGSVFAIN</sequence>
<dbReference type="PANTHER" id="PTHR10622:SF10">
    <property type="entry name" value="HET DOMAIN-CONTAINING PROTEIN"/>
    <property type="match status" value="1"/>
</dbReference>
<feature type="domain" description="DUF8212" evidence="1">
    <location>
        <begin position="104"/>
        <end position="125"/>
    </location>
</feature>
<dbReference type="InterPro" id="IPR058525">
    <property type="entry name" value="DUF8212"/>
</dbReference>
<dbReference type="Pfam" id="PF26640">
    <property type="entry name" value="DUF8212"/>
    <property type="match status" value="1"/>
</dbReference>
<gene>
    <name evidence="2" type="ORF">PGQ11_014233</name>
</gene>
<evidence type="ECO:0000313" key="3">
    <source>
        <dbReference type="Proteomes" id="UP001390339"/>
    </source>
</evidence>
<accession>A0ABR2HSV4</accession>
<name>A0ABR2HSV4_9PEZI</name>
<comment type="caution">
    <text evidence="2">The sequence shown here is derived from an EMBL/GenBank/DDBJ whole genome shotgun (WGS) entry which is preliminary data.</text>
</comment>
<keyword evidence="3" id="KW-1185">Reference proteome</keyword>
<protein>
    <submittedName>
        <fullName evidence="2">HET-like protein</fullName>
    </submittedName>
</protein>
<dbReference type="Proteomes" id="UP001390339">
    <property type="component" value="Unassembled WGS sequence"/>
</dbReference>
<evidence type="ECO:0000313" key="2">
    <source>
        <dbReference type="EMBL" id="KAK8851754.1"/>
    </source>
</evidence>
<evidence type="ECO:0000259" key="1">
    <source>
        <dbReference type="Pfam" id="PF26640"/>
    </source>
</evidence>